<organism evidence="1 2">
    <name type="scientific">Castanea mollissima</name>
    <name type="common">Chinese chestnut</name>
    <dbReference type="NCBI Taxonomy" id="60419"/>
    <lineage>
        <taxon>Eukaryota</taxon>
        <taxon>Viridiplantae</taxon>
        <taxon>Streptophyta</taxon>
        <taxon>Embryophyta</taxon>
        <taxon>Tracheophyta</taxon>
        <taxon>Spermatophyta</taxon>
        <taxon>Magnoliopsida</taxon>
        <taxon>eudicotyledons</taxon>
        <taxon>Gunneridae</taxon>
        <taxon>Pentapetalae</taxon>
        <taxon>rosids</taxon>
        <taxon>fabids</taxon>
        <taxon>Fagales</taxon>
        <taxon>Fagaceae</taxon>
        <taxon>Castanea</taxon>
    </lineage>
</organism>
<protein>
    <submittedName>
        <fullName evidence="1">Uncharacterized protein</fullName>
    </submittedName>
</protein>
<proteinExistence type="predicted"/>
<gene>
    <name evidence="1" type="ORF">CMV_022109</name>
</gene>
<dbReference type="Proteomes" id="UP000737018">
    <property type="component" value="Unassembled WGS sequence"/>
</dbReference>
<name>A0A8J4V8D9_9ROSI</name>
<accession>A0A8J4V8D9</accession>
<dbReference type="EMBL" id="JRKL02004549">
    <property type="protein sequence ID" value="KAF3952318.1"/>
    <property type="molecule type" value="Genomic_DNA"/>
</dbReference>
<sequence length="70" mass="8414">MQRWPSLISLLERNIATSFSHHFNEIVNYQLLKLLERCKGGTSFNWPKIAEILYFWRKKIEDDCCIMFCS</sequence>
<comment type="caution">
    <text evidence="1">The sequence shown here is derived from an EMBL/GenBank/DDBJ whole genome shotgun (WGS) entry which is preliminary data.</text>
</comment>
<keyword evidence="2" id="KW-1185">Reference proteome</keyword>
<reference evidence="1" key="1">
    <citation type="submission" date="2020-03" db="EMBL/GenBank/DDBJ databases">
        <title>Castanea mollissima Vanexum genome sequencing.</title>
        <authorList>
            <person name="Staton M."/>
        </authorList>
    </citation>
    <scope>NUCLEOTIDE SEQUENCE</scope>
    <source>
        <tissue evidence="1">Leaf</tissue>
    </source>
</reference>
<evidence type="ECO:0000313" key="2">
    <source>
        <dbReference type="Proteomes" id="UP000737018"/>
    </source>
</evidence>
<dbReference type="AlphaFoldDB" id="A0A8J4V8D9"/>
<evidence type="ECO:0000313" key="1">
    <source>
        <dbReference type="EMBL" id="KAF3952318.1"/>
    </source>
</evidence>